<dbReference type="InterPro" id="IPR050465">
    <property type="entry name" value="UPF0194_transport"/>
</dbReference>
<dbReference type="Gene3D" id="2.40.30.170">
    <property type="match status" value="1"/>
</dbReference>
<comment type="caution">
    <text evidence="6">The sequence shown here is derived from an EMBL/GenBank/DDBJ whole genome shotgun (WGS) entry which is preliminary data.</text>
</comment>
<comment type="subcellular location">
    <subcellularLocation>
        <location evidence="1">Cell envelope</location>
    </subcellularLocation>
</comment>
<dbReference type="InterPro" id="IPR058647">
    <property type="entry name" value="BSH_CzcB-like"/>
</dbReference>
<feature type="domain" description="GAF" evidence="3">
    <location>
        <begin position="207"/>
        <end position="340"/>
    </location>
</feature>
<keyword evidence="7" id="KW-1185">Reference proteome</keyword>
<evidence type="ECO:0000256" key="1">
    <source>
        <dbReference type="ARBA" id="ARBA00004196"/>
    </source>
</evidence>
<dbReference type="Pfam" id="PF25954">
    <property type="entry name" value="Beta-barrel_RND_2"/>
    <property type="match status" value="1"/>
</dbReference>
<dbReference type="InterPro" id="IPR003018">
    <property type="entry name" value="GAF"/>
</dbReference>
<dbReference type="Pfam" id="PF13492">
    <property type="entry name" value="GAF_3"/>
    <property type="match status" value="1"/>
</dbReference>
<evidence type="ECO:0000313" key="6">
    <source>
        <dbReference type="EMBL" id="RRC98176.1"/>
    </source>
</evidence>
<dbReference type="PANTHER" id="PTHR32347">
    <property type="entry name" value="EFFLUX SYSTEM COMPONENT YKNX-RELATED"/>
    <property type="match status" value="1"/>
</dbReference>
<reference evidence="6 7" key="1">
    <citation type="submission" date="2018-11" db="EMBL/GenBank/DDBJ databases">
        <title>The draft genome sequence of Amphritea balenae JAMM 1525T.</title>
        <authorList>
            <person name="Fang Z."/>
            <person name="Zhang Y."/>
            <person name="Han X."/>
        </authorList>
    </citation>
    <scope>NUCLEOTIDE SEQUENCE [LARGE SCALE GENOMIC DNA]</scope>
    <source>
        <strain evidence="6 7">JAMM 1525</strain>
    </source>
</reference>
<dbReference type="InterPro" id="IPR058792">
    <property type="entry name" value="Beta-barrel_RND_2"/>
</dbReference>
<dbReference type="InterPro" id="IPR029016">
    <property type="entry name" value="GAF-like_dom_sf"/>
</dbReference>
<evidence type="ECO:0000313" key="7">
    <source>
        <dbReference type="Proteomes" id="UP000267535"/>
    </source>
</evidence>
<feature type="domain" description="CusB-like beta-barrel" evidence="4">
    <location>
        <begin position="537"/>
        <end position="608"/>
    </location>
</feature>
<proteinExistence type="predicted"/>
<accession>A0A3P1SM13</accession>
<keyword evidence="2" id="KW-0175">Coiled coil</keyword>
<dbReference type="AlphaFoldDB" id="A0A3P1SM13"/>
<dbReference type="Pfam" id="PF25973">
    <property type="entry name" value="BSH_CzcB"/>
    <property type="match status" value="1"/>
</dbReference>
<dbReference type="Proteomes" id="UP000267535">
    <property type="component" value="Unassembled WGS sequence"/>
</dbReference>
<dbReference type="PANTHER" id="PTHR32347:SF23">
    <property type="entry name" value="BLL5650 PROTEIN"/>
    <property type="match status" value="1"/>
</dbReference>
<evidence type="ECO:0000256" key="2">
    <source>
        <dbReference type="ARBA" id="ARBA00023054"/>
    </source>
</evidence>
<dbReference type="Gene3D" id="3.30.450.40">
    <property type="match status" value="1"/>
</dbReference>
<gene>
    <name evidence="6" type="ORF">EHS89_13835</name>
</gene>
<dbReference type="SUPFAM" id="SSF55781">
    <property type="entry name" value="GAF domain-like"/>
    <property type="match status" value="1"/>
</dbReference>
<organism evidence="6 7">
    <name type="scientific">Amphritea balenae</name>
    <dbReference type="NCBI Taxonomy" id="452629"/>
    <lineage>
        <taxon>Bacteria</taxon>
        <taxon>Pseudomonadati</taxon>
        <taxon>Pseudomonadota</taxon>
        <taxon>Gammaproteobacteria</taxon>
        <taxon>Oceanospirillales</taxon>
        <taxon>Oceanospirillaceae</taxon>
        <taxon>Amphritea</taxon>
    </lineage>
</organism>
<sequence length="638" mass="71170">MPNDGSVRLHLDQQGCEPTGLVAKIKKSKAADNNIKDRKQTDHLTGYESDAVTHLLSEMGLQWLDWQCQMVAGIIRGGLFRPDNSTHVETLAKWPASEAYDPLLSNIAAEAFKQKTSICSSRQHYGPQQQRVCDLVAAPLIIDNQIVAVVVVMLSTRSKPQQHAVIQLLQWGGMWLETLLHKGGAGTKSGTVLLRRLMDQEQSNTLLQLCVDLLETEFRCERVAIGLHHGMSIELKALSQSAEFDRRSKAIRCLENAMAEAADQLSPVLFPQADDVTGLINRAHQELAVEQKRAVIYSIPLQVKGRLLGVITLERSLGKGFNKAERLQIESRLALIAQVLELKLSEERSFWQNTGRLFREFVSSLLGGRKLGAKLTALLLFVTLFGLTQIQGNYRITAPATIEGEVRQVLVAPFDGFIETADLRAGDLVKKGQLIASLDDRELQLERRKWLSERNKIEKEYQNALGRHERTALSVLKAQLAQVDSELKIADEAIGRTQLRAPFDGILVSGDLSQELGAPVESGQLMFEVAPLQRYRVVVEVDEHDVAELHPGRSGQLVFTALPQSQFDISVAELIPVAVSHEMSNYFRVEAFLERPTKLLRPGMNGVAKIEVGERSLFWIATHKLTDRVGLWLWSMGW</sequence>
<dbReference type="OrthoDB" id="9806939at2"/>
<name>A0A3P1SM13_9GAMM</name>
<evidence type="ECO:0000259" key="4">
    <source>
        <dbReference type="Pfam" id="PF25954"/>
    </source>
</evidence>
<dbReference type="EMBL" id="RQXV01000008">
    <property type="protein sequence ID" value="RRC98176.1"/>
    <property type="molecule type" value="Genomic_DNA"/>
</dbReference>
<dbReference type="GO" id="GO:0030313">
    <property type="term" value="C:cell envelope"/>
    <property type="evidence" value="ECO:0007669"/>
    <property type="project" value="UniProtKB-SubCell"/>
</dbReference>
<evidence type="ECO:0000259" key="5">
    <source>
        <dbReference type="Pfam" id="PF25973"/>
    </source>
</evidence>
<evidence type="ECO:0000259" key="3">
    <source>
        <dbReference type="Pfam" id="PF13492"/>
    </source>
</evidence>
<feature type="domain" description="CzcB-like barrel-sandwich hybrid" evidence="5">
    <location>
        <begin position="409"/>
        <end position="530"/>
    </location>
</feature>
<dbReference type="SUPFAM" id="SSF111369">
    <property type="entry name" value="HlyD-like secretion proteins"/>
    <property type="match status" value="1"/>
</dbReference>
<protein>
    <submittedName>
        <fullName evidence="6">HlyD family efflux transporter periplasmic adaptor subunit</fullName>
    </submittedName>
</protein>
<dbReference type="RefSeq" id="WP_124926757.1">
    <property type="nucleotide sequence ID" value="NZ_BMOH01000007.1"/>
</dbReference>